<feature type="signal peptide" evidence="6">
    <location>
        <begin position="1"/>
        <end position="17"/>
    </location>
</feature>
<dbReference type="GO" id="GO:0003735">
    <property type="term" value="F:structural constituent of ribosome"/>
    <property type="evidence" value="ECO:0007669"/>
    <property type="project" value="InterPro"/>
</dbReference>
<evidence type="ECO:0000256" key="3">
    <source>
        <dbReference type="ARBA" id="ARBA00023274"/>
    </source>
</evidence>
<evidence type="ECO:0000256" key="6">
    <source>
        <dbReference type="SAM" id="SignalP"/>
    </source>
</evidence>
<gene>
    <name evidence="7" type="primary">RPL21</name>
    <name evidence="7" type="ORF">BLAG_LOCUS20463</name>
</gene>
<keyword evidence="2" id="KW-0689">Ribosomal protein</keyword>
<proteinExistence type="inferred from homology"/>
<dbReference type="EMBL" id="OV696691">
    <property type="protein sequence ID" value="CAH1266960.1"/>
    <property type="molecule type" value="Genomic_DNA"/>
</dbReference>
<dbReference type="PROSITE" id="PS01171">
    <property type="entry name" value="RIBOSOMAL_L21E"/>
    <property type="match status" value="1"/>
</dbReference>
<protein>
    <recommendedName>
        <fullName evidence="4">Large ribosomal subunit protein eL21</fullName>
    </recommendedName>
    <alternativeName>
        <fullName evidence="5">60S ribosomal protein L21</fullName>
    </alternativeName>
</protein>
<dbReference type="Gene3D" id="6.10.250.3260">
    <property type="match status" value="1"/>
</dbReference>
<dbReference type="InterPro" id="IPR001147">
    <property type="entry name" value="Ribosomal_eL21"/>
</dbReference>
<dbReference type="GO" id="GO:0006412">
    <property type="term" value="P:translation"/>
    <property type="evidence" value="ECO:0007669"/>
    <property type="project" value="InterPro"/>
</dbReference>
<keyword evidence="8" id="KW-1185">Reference proteome</keyword>
<keyword evidence="3" id="KW-0687">Ribonucleoprotein</keyword>
<dbReference type="Gene3D" id="2.30.30.70">
    <property type="entry name" value="Ribosomal protein L21"/>
    <property type="match status" value="1"/>
</dbReference>
<dbReference type="InterPro" id="IPR018259">
    <property type="entry name" value="Ribosomal_eL21_CS"/>
</dbReference>
<comment type="similarity">
    <text evidence="1">Belongs to the eukaryotic ribosomal protein eL21 family.</text>
</comment>
<dbReference type="FunFam" id="6.10.250.3260:FF:000001">
    <property type="entry name" value="60S ribosomal protein L21"/>
    <property type="match status" value="1"/>
</dbReference>
<evidence type="ECO:0000256" key="2">
    <source>
        <dbReference type="ARBA" id="ARBA00022980"/>
    </source>
</evidence>
<evidence type="ECO:0000256" key="5">
    <source>
        <dbReference type="ARBA" id="ARBA00035327"/>
    </source>
</evidence>
<keyword evidence="6" id="KW-0732">Signal</keyword>
<dbReference type="GO" id="GO:0005840">
    <property type="term" value="C:ribosome"/>
    <property type="evidence" value="ECO:0007669"/>
    <property type="project" value="UniProtKB-KW"/>
</dbReference>
<organism evidence="7 8">
    <name type="scientific">Branchiostoma lanceolatum</name>
    <name type="common">Common lancelet</name>
    <name type="synonym">Amphioxus lanceolatum</name>
    <dbReference type="NCBI Taxonomy" id="7740"/>
    <lineage>
        <taxon>Eukaryota</taxon>
        <taxon>Metazoa</taxon>
        <taxon>Chordata</taxon>
        <taxon>Cephalochordata</taxon>
        <taxon>Leptocardii</taxon>
        <taxon>Amphioxiformes</taxon>
        <taxon>Branchiostomatidae</taxon>
        <taxon>Branchiostoma</taxon>
    </lineage>
</organism>
<dbReference type="InterPro" id="IPR008991">
    <property type="entry name" value="Translation_prot_SH3-like_sf"/>
</dbReference>
<dbReference type="PANTHER" id="PTHR20981">
    <property type="entry name" value="60S RIBOSOMAL PROTEIN L21"/>
    <property type="match status" value="1"/>
</dbReference>
<dbReference type="AlphaFoldDB" id="A0A8K0A3P8"/>
<dbReference type="Proteomes" id="UP000838412">
    <property type="component" value="Chromosome 6"/>
</dbReference>
<accession>A0A8K0A3P8</accession>
<dbReference type="SUPFAM" id="SSF50104">
    <property type="entry name" value="Translation proteins SH3-like domain"/>
    <property type="match status" value="1"/>
</dbReference>
<evidence type="ECO:0000256" key="1">
    <source>
        <dbReference type="ARBA" id="ARBA00008427"/>
    </source>
</evidence>
<reference evidence="7" key="1">
    <citation type="submission" date="2022-01" db="EMBL/GenBank/DDBJ databases">
        <authorList>
            <person name="Braso-Vives M."/>
        </authorList>
    </citation>
    <scope>NUCLEOTIDE SEQUENCE</scope>
</reference>
<evidence type="ECO:0000256" key="4">
    <source>
        <dbReference type="ARBA" id="ARBA00035219"/>
    </source>
</evidence>
<dbReference type="Pfam" id="PF01157">
    <property type="entry name" value="Ribosomal_L21e"/>
    <property type="match status" value="1"/>
</dbReference>
<dbReference type="FunFam" id="2.30.30.70:FF:000001">
    <property type="entry name" value="60S ribosomal protein L21"/>
    <property type="match status" value="1"/>
</dbReference>
<dbReference type="InterPro" id="IPR036948">
    <property type="entry name" value="Ribosomal_eL21_sf"/>
</dbReference>
<dbReference type="OrthoDB" id="1539250at2759"/>
<sequence length="173" mass="20071">MLVLFLTAAILRKMTNGKGYRRGTRYMFSRKFRQRGPIHLSTYLHVYKRGDIVDVKGTGTIQKGMPYKVYHGRTGRIFNVTNHAVGVIVNKRVGNHIKPKRINLRVEHVKHSRSREDFLKRVKKNDELKKQHKETGVYKILKREPTGPRPGHMVSSTNNVPQLVEPIPYEFIA</sequence>
<evidence type="ECO:0000313" key="8">
    <source>
        <dbReference type="Proteomes" id="UP000838412"/>
    </source>
</evidence>
<feature type="chain" id="PRO_5035473619" description="Large ribosomal subunit protein eL21" evidence="6">
    <location>
        <begin position="18"/>
        <end position="173"/>
    </location>
</feature>
<name>A0A8K0A3P8_BRALA</name>
<evidence type="ECO:0000313" key="7">
    <source>
        <dbReference type="EMBL" id="CAH1266960.1"/>
    </source>
</evidence>
<dbReference type="GO" id="GO:1990904">
    <property type="term" value="C:ribonucleoprotein complex"/>
    <property type="evidence" value="ECO:0007669"/>
    <property type="project" value="UniProtKB-KW"/>
</dbReference>